<evidence type="ECO:0000259" key="9">
    <source>
        <dbReference type="Pfam" id="PF14416"/>
    </source>
</evidence>
<protein>
    <submittedName>
        <fullName evidence="11">Protein trichome birefringence-like 41</fullName>
    </submittedName>
</protein>
<evidence type="ECO:0000313" key="11">
    <source>
        <dbReference type="RefSeq" id="XP_027060994.2"/>
    </source>
</evidence>
<dbReference type="RefSeq" id="XP_027060994.2">
    <property type="nucleotide sequence ID" value="XM_027205193.2"/>
</dbReference>
<evidence type="ECO:0000256" key="6">
    <source>
        <dbReference type="ARBA" id="ARBA00023136"/>
    </source>
</evidence>
<dbReference type="InterPro" id="IPR029962">
    <property type="entry name" value="TBL"/>
</dbReference>
<evidence type="ECO:0000256" key="4">
    <source>
        <dbReference type="ARBA" id="ARBA00022968"/>
    </source>
</evidence>
<keyword evidence="7" id="KW-0732">Signal</keyword>
<dbReference type="GeneID" id="113687626"/>
<evidence type="ECO:0000259" key="8">
    <source>
        <dbReference type="Pfam" id="PF13839"/>
    </source>
</evidence>
<dbReference type="AlphaFoldDB" id="A0A6P6S5C3"/>
<keyword evidence="10" id="KW-1185">Reference proteome</keyword>
<dbReference type="Pfam" id="PF13839">
    <property type="entry name" value="PC-Esterase"/>
    <property type="match status" value="1"/>
</dbReference>
<organism evidence="10 11">
    <name type="scientific">Coffea arabica</name>
    <name type="common">Arabian coffee</name>
    <dbReference type="NCBI Taxonomy" id="13443"/>
    <lineage>
        <taxon>Eukaryota</taxon>
        <taxon>Viridiplantae</taxon>
        <taxon>Streptophyta</taxon>
        <taxon>Embryophyta</taxon>
        <taxon>Tracheophyta</taxon>
        <taxon>Spermatophyta</taxon>
        <taxon>Magnoliopsida</taxon>
        <taxon>eudicotyledons</taxon>
        <taxon>Gunneridae</taxon>
        <taxon>Pentapetalae</taxon>
        <taxon>asterids</taxon>
        <taxon>lamiids</taxon>
        <taxon>Gentianales</taxon>
        <taxon>Rubiaceae</taxon>
        <taxon>Ixoroideae</taxon>
        <taxon>Gardenieae complex</taxon>
        <taxon>Bertiereae - Coffeeae clade</taxon>
        <taxon>Coffeeae</taxon>
        <taxon>Coffea</taxon>
    </lineage>
</organism>
<keyword evidence="5" id="KW-1133">Transmembrane helix</keyword>
<dbReference type="InterPro" id="IPR025846">
    <property type="entry name" value="TBL_N"/>
</dbReference>
<dbReference type="Pfam" id="PF14416">
    <property type="entry name" value="PMR5N"/>
    <property type="match status" value="1"/>
</dbReference>
<dbReference type="InterPro" id="IPR026057">
    <property type="entry name" value="TBL_C"/>
</dbReference>
<reference evidence="11" key="2">
    <citation type="submission" date="2025-08" db="UniProtKB">
        <authorList>
            <consortium name="RefSeq"/>
        </authorList>
    </citation>
    <scope>IDENTIFICATION</scope>
    <source>
        <tissue evidence="11">Leaves</tissue>
    </source>
</reference>
<evidence type="ECO:0000256" key="7">
    <source>
        <dbReference type="SAM" id="SignalP"/>
    </source>
</evidence>
<feature type="domain" description="Trichome birefringence-like N-terminal" evidence="9">
    <location>
        <begin position="22"/>
        <end position="75"/>
    </location>
</feature>
<dbReference type="GO" id="GO:0016413">
    <property type="term" value="F:O-acetyltransferase activity"/>
    <property type="evidence" value="ECO:0007669"/>
    <property type="project" value="InterPro"/>
</dbReference>
<sequence length="348" mass="40475">MKLVILYLLLHLLHIHQVTSAENCNFFNGSWVFDSSYPHYNSTTCPFIEHVFNCQRNGRPDEMYLKYRWQPQDCQLQRFCGSDFLLRFKGKSIMFVGDSLSRNQYQSLLCLLYTSMPGIKYKEMRSGDISVVHFLDYEVQVKLDRNLFLVDVARDKDKIGRVLVLDSVAGKARHWLVNDVLVFNTFAWWGRRRSKQPWDFIKLGDKIMKDMDRLAALETGLTTWARWADAAVNPNKTRVFFQTLSPAHYNGSEWDEPHTRNCGRETKPVLGSIYHGNLPWGLGIQKKILSKIKNPAFKLFDITHLSQFRKDAHPSAYGEFGRTGMDCLHWCVAGVTDAWNEILYNIFL</sequence>
<evidence type="ECO:0000256" key="2">
    <source>
        <dbReference type="ARBA" id="ARBA00007727"/>
    </source>
</evidence>
<evidence type="ECO:0000256" key="1">
    <source>
        <dbReference type="ARBA" id="ARBA00004167"/>
    </source>
</evidence>
<dbReference type="GO" id="GO:0005794">
    <property type="term" value="C:Golgi apparatus"/>
    <property type="evidence" value="ECO:0007669"/>
    <property type="project" value="TreeGrafter"/>
</dbReference>
<evidence type="ECO:0000256" key="5">
    <source>
        <dbReference type="ARBA" id="ARBA00022989"/>
    </source>
</evidence>
<keyword evidence="4" id="KW-0735">Signal-anchor</keyword>
<dbReference type="OrthoDB" id="630188at2759"/>
<reference evidence="10" key="1">
    <citation type="journal article" date="2025" name="Foods">
        <title>Unveiling the Microbial Signatures of Arabica Coffee Cherries: Insights into Ripeness Specific Diversity, Functional Traits, and Implications for Quality and Safety.</title>
        <authorList>
            <consortium name="RefSeq"/>
            <person name="Tenea G.N."/>
            <person name="Cifuentes V."/>
            <person name="Reyes P."/>
            <person name="Cevallos-Vallejos M."/>
        </authorList>
    </citation>
    <scope>NUCLEOTIDE SEQUENCE [LARGE SCALE GENOMIC DNA]</scope>
</reference>
<feature type="domain" description="Trichome birefringence-like C-terminal" evidence="8">
    <location>
        <begin position="76"/>
        <end position="345"/>
    </location>
</feature>
<name>A0A6P6S5C3_COFAR</name>
<dbReference type="PANTHER" id="PTHR32285">
    <property type="entry name" value="PROTEIN TRICHOME BIREFRINGENCE-LIKE 9-RELATED"/>
    <property type="match status" value="1"/>
</dbReference>
<dbReference type="PANTHER" id="PTHR32285:SF58">
    <property type="entry name" value="PROTEIN TRICHOME BIREFRINGENCE-LIKE 41"/>
    <property type="match status" value="1"/>
</dbReference>
<feature type="signal peptide" evidence="7">
    <location>
        <begin position="1"/>
        <end position="20"/>
    </location>
</feature>
<evidence type="ECO:0000313" key="10">
    <source>
        <dbReference type="Proteomes" id="UP001652660"/>
    </source>
</evidence>
<keyword evidence="3" id="KW-0812">Transmembrane</keyword>
<keyword evidence="6" id="KW-0472">Membrane</keyword>
<comment type="similarity">
    <text evidence="2">Belongs to the PC-esterase family. TBL subfamily.</text>
</comment>
<gene>
    <name evidence="11" type="primary">LOC113687626</name>
</gene>
<feature type="chain" id="PRO_5046213824" evidence="7">
    <location>
        <begin position="21"/>
        <end position="348"/>
    </location>
</feature>
<proteinExistence type="inferred from homology"/>
<dbReference type="Proteomes" id="UP001652660">
    <property type="component" value="Chromosome 5c"/>
</dbReference>
<comment type="subcellular location">
    <subcellularLocation>
        <location evidence="1">Membrane</location>
        <topology evidence="1">Single-pass membrane protein</topology>
    </subcellularLocation>
</comment>
<evidence type="ECO:0000256" key="3">
    <source>
        <dbReference type="ARBA" id="ARBA00022692"/>
    </source>
</evidence>
<dbReference type="GO" id="GO:0016020">
    <property type="term" value="C:membrane"/>
    <property type="evidence" value="ECO:0007669"/>
    <property type="project" value="UniProtKB-SubCell"/>
</dbReference>
<accession>A0A6P6S5C3</accession>